<evidence type="ECO:0008006" key="4">
    <source>
        <dbReference type="Google" id="ProtNLM"/>
    </source>
</evidence>
<keyword evidence="1" id="KW-0732">Signal</keyword>
<sequence length="71" mass="7709">MQSVSCSSFTPPLLLSFSPDLLLALLFYVNCTDGETCSDGETCCEQESGHSCCAYPNVKHMKLNASLIPFI</sequence>
<dbReference type="GeneTree" id="ENSGT00940000182298"/>
<reference evidence="2" key="3">
    <citation type="submission" date="2025-09" db="UniProtKB">
        <authorList>
            <consortium name="Ensembl"/>
        </authorList>
    </citation>
    <scope>IDENTIFICATION</scope>
</reference>
<feature type="chain" id="PRO_5043960690" description="Granulins domain-containing protein" evidence="1">
    <location>
        <begin position="35"/>
        <end position="71"/>
    </location>
</feature>
<reference evidence="2" key="2">
    <citation type="submission" date="2025-08" db="UniProtKB">
        <authorList>
            <consortium name="Ensembl"/>
        </authorList>
    </citation>
    <scope>IDENTIFICATION</scope>
</reference>
<name>A0A3B4D1B5_PYGNA</name>
<dbReference type="AlphaFoldDB" id="A0A3B4D1B5"/>
<accession>A0A3B4D1B5</accession>
<evidence type="ECO:0000256" key="1">
    <source>
        <dbReference type="SAM" id="SignalP"/>
    </source>
</evidence>
<reference evidence="2 3" key="1">
    <citation type="submission" date="2020-10" db="EMBL/GenBank/DDBJ databases">
        <title>Pygocentrus nattereri (red-bellied piranha) genome, fPygNat1, primary haplotype.</title>
        <authorList>
            <person name="Myers G."/>
            <person name="Meyer A."/>
            <person name="Karagic N."/>
            <person name="Pippel M."/>
            <person name="Winkler S."/>
            <person name="Tracey A."/>
            <person name="Wood J."/>
            <person name="Formenti G."/>
            <person name="Howe K."/>
            <person name="Fedrigo O."/>
            <person name="Jarvis E.D."/>
        </authorList>
    </citation>
    <scope>NUCLEOTIDE SEQUENCE [LARGE SCALE GENOMIC DNA]</scope>
</reference>
<feature type="signal peptide" evidence="1">
    <location>
        <begin position="1"/>
        <end position="34"/>
    </location>
</feature>
<evidence type="ECO:0000313" key="2">
    <source>
        <dbReference type="Ensembl" id="ENSPNAP00000016654.2"/>
    </source>
</evidence>
<dbReference type="Proteomes" id="UP001501920">
    <property type="component" value="Chromosome 7"/>
</dbReference>
<protein>
    <recommendedName>
        <fullName evidence="4">Granulins domain-containing protein</fullName>
    </recommendedName>
</protein>
<organism evidence="2 3">
    <name type="scientific">Pygocentrus nattereri</name>
    <name type="common">Red-bellied piranha</name>
    <dbReference type="NCBI Taxonomy" id="42514"/>
    <lineage>
        <taxon>Eukaryota</taxon>
        <taxon>Metazoa</taxon>
        <taxon>Chordata</taxon>
        <taxon>Craniata</taxon>
        <taxon>Vertebrata</taxon>
        <taxon>Euteleostomi</taxon>
        <taxon>Actinopterygii</taxon>
        <taxon>Neopterygii</taxon>
        <taxon>Teleostei</taxon>
        <taxon>Ostariophysi</taxon>
        <taxon>Characiformes</taxon>
        <taxon>Characoidei</taxon>
        <taxon>Pygocentrus</taxon>
    </lineage>
</organism>
<evidence type="ECO:0000313" key="3">
    <source>
        <dbReference type="Proteomes" id="UP001501920"/>
    </source>
</evidence>
<proteinExistence type="predicted"/>
<keyword evidence="3" id="KW-1185">Reference proteome</keyword>
<dbReference type="Ensembl" id="ENSPNAT00000038209.2">
    <property type="protein sequence ID" value="ENSPNAP00000016654.2"/>
    <property type="gene ID" value="ENSPNAG00000022813.2"/>
</dbReference>